<name>A0A316ARX8_9BACT</name>
<dbReference type="Gene3D" id="3.40.50.2300">
    <property type="match status" value="1"/>
</dbReference>
<dbReference type="InterPro" id="IPR011006">
    <property type="entry name" value="CheY-like_superfamily"/>
</dbReference>
<evidence type="ECO:0000256" key="1">
    <source>
        <dbReference type="PROSITE-ProRule" id="PRU00169"/>
    </source>
</evidence>
<dbReference type="Proteomes" id="UP000245880">
    <property type="component" value="Unassembled WGS sequence"/>
</dbReference>
<dbReference type="InterPro" id="IPR001789">
    <property type="entry name" value="Sig_transdc_resp-reg_receiver"/>
</dbReference>
<dbReference type="PANTHER" id="PTHR44520">
    <property type="entry name" value="RESPONSE REGULATOR RCP1-RELATED"/>
    <property type="match status" value="1"/>
</dbReference>
<keyword evidence="4" id="KW-1185">Reference proteome</keyword>
<accession>A0A316ARX8</accession>
<gene>
    <name evidence="3" type="ORF">CLV98_101439</name>
</gene>
<reference evidence="3 4" key="1">
    <citation type="submission" date="2018-03" db="EMBL/GenBank/DDBJ databases">
        <title>Genomic Encyclopedia of Archaeal and Bacterial Type Strains, Phase II (KMG-II): from individual species to whole genera.</title>
        <authorList>
            <person name="Goeker M."/>
        </authorList>
    </citation>
    <scope>NUCLEOTIDE SEQUENCE [LARGE SCALE GENOMIC DNA]</scope>
    <source>
        <strain evidence="3 4">DSM 100346</strain>
    </source>
</reference>
<dbReference type="Pfam" id="PF00072">
    <property type="entry name" value="Response_reg"/>
    <property type="match status" value="1"/>
</dbReference>
<dbReference type="InterPro" id="IPR052893">
    <property type="entry name" value="TCS_response_regulator"/>
</dbReference>
<dbReference type="OrthoDB" id="1524091at2"/>
<dbReference type="PROSITE" id="PS50110">
    <property type="entry name" value="RESPONSE_REGULATORY"/>
    <property type="match status" value="1"/>
</dbReference>
<protein>
    <submittedName>
        <fullName evidence="3">Response regulator receiver domain-containing protein</fullName>
    </submittedName>
</protein>
<dbReference type="PANTHER" id="PTHR44520:SF2">
    <property type="entry name" value="RESPONSE REGULATOR RCP1"/>
    <property type="match status" value="1"/>
</dbReference>
<dbReference type="AlphaFoldDB" id="A0A316ARX8"/>
<proteinExistence type="predicted"/>
<sequence length="138" mass="15744">MSNLPTQLSVMMVEDDPIFVMLLKRLLKKSNLDSDPLVFESGKVASQYIISDIDKNTNVLLFLDLNMPVYNGWDLLSSLEGHRQKENTWIVITSSSIDQQDLDRAKKNPLVLDFLTKPLTLEHMEVVKQKISSKIVLN</sequence>
<dbReference type="SMART" id="SM00448">
    <property type="entry name" value="REC"/>
    <property type="match status" value="1"/>
</dbReference>
<feature type="modified residue" description="4-aspartylphosphate" evidence="1">
    <location>
        <position position="64"/>
    </location>
</feature>
<keyword evidence="1" id="KW-0597">Phosphoprotein</keyword>
<dbReference type="EMBL" id="QGDT01000001">
    <property type="protein sequence ID" value="PWJ60258.1"/>
    <property type="molecule type" value="Genomic_DNA"/>
</dbReference>
<dbReference type="RefSeq" id="WP_109672396.1">
    <property type="nucleotide sequence ID" value="NZ_QGDT01000001.1"/>
</dbReference>
<dbReference type="GO" id="GO:0000160">
    <property type="term" value="P:phosphorelay signal transduction system"/>
    <property type="evidence" value="ECO:0007669"/>
    <property type="project" value="InterPro"/>
</dbReference>
<comment type="caution">
    <text evidence="3">The sequence shown here is derived from an EMBL/GenBank/DDBJ whole genome shotgun (WGS) entry which is preliminary data.</text>
</comment>
<evidence type="ECO:0000313" key="3">
    <source>
        <dbReference type="EMBL" id="PWJ60258.1"/>
    </source>
</evidence>
<evidence type="ECO:0000259" key="2">
    <source>
        <dbReference type="PROSITE" id="PS50110"/>
    </source>
</evidence>
<organism evidence="3 4">
    <name type="scientific">Dyadobacter jejuensis</name>
    <dbReference type="NCBI Taxonomy" id="1082580"/>
    <lineage>
        <taxon>Bacteria</taxon>
        <taxon>Pseudomonadati</taxon>
        <taxon>Bacteroidota</taxon>
        <taxon>Cytophagia</taxon>
        <taxon>Cytophagales</taxon>
        <taxon>Spirosomataceae</taxon>
        <taxon>Dyadobacter</taxon>
    </lineage>
</organism>
<dbReference type="SUPFAM" id="SSF52172">
    <property type="entry name" value="CheY-like"/>
    <property type="match status" value="1"/>
</dbReference>
<evidence type="ECO:0000313" key="4">
    <source>
        <dbReference type="Proteomes" id="UP000245880"/>
    </source>
</evidence>
<feature type="domain" description="Response regulatory" evidence="2">
    <location>
        <begin position="9"/>
        <end position="132"/>
    </location>
</feature>